<dbReference type="AlphaFoldDB" id="A0A174HC71"/>
<protein>
    <recommendedName>
        <fullName evidence="3">TATA-box binding protein</fullName>
    </recommendedName>
</protein>
<gene>
    <name evidence="1" type="ORF">ERS852470_03177</name>
</gene>
<dbReference type="EMBL" id="CYZV01000044">
    <property type="protein sequence ID" value="CUO72493.1"/>
    <property type="molecule type" value="Genomic_DNA"/>
</dbReference>
<dbReference type="Proteomes" id="UP000095558">
    <property type="component" value="Unassembled WGS sequence"/>
</dbReference>
<evidence type="ECO:0000313" key="1">
    <source>
        <dbReference type="EMBL" id="CUO72493.1"/>
    </source>
</evidence>
<reference evidence="1 2" key="1">
    <citation type="submission" date="2015-09" db="EMBL/GenBank/DDBJ databases">
        <authorList>
            <consortium name="Pathogen Informatics"/>
        </authorList>
    </citation>
    <scope>NUCLEOTIDE SEQUENCE [LARGE SCALE GENOMIC DNA]</scope>
    <source>
        <strain evidence="1 2">2789STDY5834855</strain>
    </source>
</reference>
<evidence type="ECO:0000313" key="2">
    <source>
        <dbReference type="Proteomes" id="UP000095558"/>
    </source>
</evidence>
<sequence>MKKVFFVFLLIFSLLIIGGKEYKCESKEDSFSKIEGYVINNYDFVQNGIKLEYTVDEKLCKEYLRIKQFFEENNFLVLSTENNNITAESENIDYSINICEYNDLIKVQVILINNDVSKSEEELKKLSQKIRNDNFINERYFSFIKGKLNTQDKNLIDDLEKNLNIKVNEYLDINNGCVAEATFEDNQHINIGQIKYDTGSYLIIGTPIIFVTY</sequence>
<proteinExistence type="predicted"/>
<dbReference type="GeneID" id="83012356"/>
<accession>A0A174HC71</accession>
<organism evidence="1 2">
    <name type="scientific">Clostridium disporicum</name>
    <dbReference type="NCBI Taxonomy" id="84024"/>
    <lineage>
        <taxon>Bacteria</taxon>
        <taxon>Bacillati</taxon>
        <taxon>Bacillota</taxon>
        <taxon>Clostridia</taxon>
        <taxon>Eubacteriales</taxon>
        <taxon>Clostridiaceae</taxon>
        <taxon>Clostridium</taxon>
    </lineage>
</organism>
<dbReference type="OrthoDB" id="1934444at2"/>
<dbReference type="RefSeq" id="WP_042399517.1">
    <property type="nucleotide sequence ID" value="NZ_CYYT01000018.1"/>
</dbReference>
<name>A0A174HC71_9CLOT</name>
<evidence type="ECO:0008006" key="3">
    <source>
        <dbReference type="Google" id="ProtNLM"/>
    </source>
</evidence>